<dbReference type="RefSeq" id="WP_068621408.1">
    <property type="nucleotide sequence ID" value="NZ_FJNB01000003.1"/>
</dbReference>
<reference evidence="3 5" key="2">
    <citation type="submission" date="2016-10" db="EMBL/GenBank/DDBJ databases">
        <authorList>
            <person name="Varghese N."/>
            <person name="Submissions S."/>
        </authorList>
    </citation>
    <scope>NUCLEOTIDE SEQUENCE [LARGE SCALE GENOMIC DNA]</scope>
    <source>
        <strain evidence="3 5">DSM 22150</strain>
    </source>
</reference>
<dbReference type="InterPro" id="IPR022121">
    <property type="entry name" value="Peptidase_M73_camelysin"/>
</dbReference>
<sequence length="190" mass="21154">MKNKKKKQLPLLLLALLFITTAAYGTRAYFTDEAKQEAEIKLTLGNLAITNETESWKYTGNGNTTAGYVKDTVITDAKDMKFVQPGDSFTRTFKFTNTGSLDQVVTLNTDILEKNADVQSPFTVSVGDLTNDKEYTLKSRESITFDVKIEVPADTQGAYNGMDSFNGPNEYTLDYLQKAITVTVKQTNEQ</sequence>
<dbReference type="Proteomes" id="UP000199280">
    <property type="component" value="Unassembled WGS sequence"/>
</dbReference>
<dbReference type="AlphaFoldDB" id="A0A143YEJ7"/>
<evidence type="ECO:0000313" key="5">
    <source>
        <dbReference type="Proteomes" id="UP000199280"/>
    </source>
</evidence>
<feature type="signal peptide" evidence="1">
    <location>
        <begin position="1"/>
        <end position="25"/>
    </location>
</feature>
<gene>
    <name evidence="3" type="ORF">SAMN05216375_10265</name>
    <name evidence="2" type="ORF">TR210_589</name>
</gene>
<organism evidence="2 4">
    <name type="scientific">Trichococcus ilyis</name>
    <dbReference type="NCBI Taxonomy" id="640938"/>
    <lineage>
        <taxon>Bacteria</taxon>
        <taxon>Bacillati</taxon>
        <taxon>Bacillota</taxon>
        <taxon>Bacilli</taxon>
        <taxon>Lactobacillales</taxon>
        <taxon>Carnobacteriaceae</taxon>
        <taxon>Trichococcus</taxon>
    </lineage>
</organism>
<proteinExistence type="predicted"/>
<accession>A0A143YEJ7</accession>
<keyword evidence="1" id="KW-0732">Signal</keyword>
<dbReference type="Proteomes" id="UP000076878">
    <property type="component" value="Unassembled WGS sequence"/>
</dbReference>
<dbReference type="OrthoDB" id="2156977at2"/>
<keyword evidence="5" id="KW-1185">Reference proteome</keyword>
<evidence type="ECO:0000256" key="1">
    <source>
        <dbReference type="SAM" id="SignalP"/>
    </source>
</evidence>
<evidence type="ECO:0000313" key="4">
    <source>
        <dbReference type="Proteomes" id="UP000076878"/>
    </source>
</evidence>
<dbReference type="EMBL" id="FJNB01000003">
    <property type="protein sequence ID" value="CZQ87225.1"/>
    <property type="molecule type" value="Genomic_DNA"/>
</dbReference>
<evidence type="ECO:0000313" key="2">
    <source>
        <dbReference type="EMBL" id="CZQ87225.1"/>
    </source>
</evidence>
<reference evidence="2 4" key="1">
    <citation type="submission" date="2016-02" db="EMBL/GenBank/DDBJ databases">
        <authorList>
            <person name="Wen L."/>
            <person name="He K."/>
            <person name="Yang H."/>
        </authorList>
    </citation>
    <scope>NUCLEOTIDE SEQUENCE [LARGE SCALE GENOMIC DNA]</scope>
    <source>
        <strain evidence="2">Trichococcus_R210</strain>
    </source>
</reference>
<evidence type="ECO:0000313" key="3">
    <source>
        <dbReference type="EMBL" id="SEI64069.1"/>
    </source>
</evidence>
<name>A0A143YEJ7_9LACT</name>
<feature type="chain" id="PRO_5038632987" evidence="1">
    <location>
        <begin position="26"/>
        <end position="190"/>
    </location>
</feature>
<dbReference type="Pfam" id="PF12389">
    <property type="entry name" value="Peptidase_M73"/>
    <property type="match status" value="1"/>
</dbReference>
<protein>
    <submittedName>
        <fullName evidence="3">Camelysin metallo-endopeptidase</fullName>
    </submittedName>
</protein>
<dbReference type="EMBL" id="FNYT01000002">
    <property type="protein sequence ID" value="SEI64069.1"/>
    <property type="molecule type" value="Genomic_DNA"/>
</dbReference>